<reference evidence="7" key="3">
    <citation type="submission" date="2023-06" db="EMBL/GenBank/DDBJ databases">
        <authorList>
            <person name="Sun Q."/>
            <person name="Zhou Y."/>
        </authorList>
    </citation>
    <scope>NUCLEOTIDE SEQUENCE</scope>
    <source>
        <strain evidence="7">CGMCC 1.10859</strain>
    </source>
</reference>
<evidence type="ECO:0000313" key="9">
    <source>
        <dbReference type="Proteomes" id="UP000199541"/>
    </source>
</evidence>
<dbReference type="GO" id="GO:0006352">
    <property type="term" value="P:DNA-templated transcription initiation"/>
    <property type="evidence" value="ECO:0007669"/>
    <property type="project" value="InterPro"/>
</dbReference>
<accession>A0AAN4ZYP6</accession>
<dbReference type="InterPro" id="IPR013325">
    <property type="entry name" value="RNA_pol_sigma_r2"/>
</dbReference>
<keyword evidence="2" id="KW-0805">Transcription regulation</keyword>
<dbReference type="GO" id="GO:0000428">
    <property type="term" value="C:DNA-directed RNA polymerase complex"/>
    <property type="evidence" value="ECO:0007669"/>
    <property type="project" value="UniProtKB-KW"/>
</dbReference>
<dbReference type="Gene3D" id="1.10.1740.10">
    <property type="match status" value="1"/>
</dbReference>
<dbReference type="Pfam" id="PF04542">
    <property type="entry name" value="Sigma70_r2"/>
    <property type="match status" value="1"/>
</dbReference>
<dbReference type="InterPro" id="IPR036388">
    <property type="entry name" value="WH-like_DNA-bd_sf"/>
</dbReference>
<dbReference type="Pfam" id="PF08281">
    <property type="entry name" value="Sigma70_r4_2"/>
    <property type="match status" value="1"/>
</dbReference>
<keyword evidence="4" id="KW-0804">Transcription</keyword>
<dbReference type="EMBL" id="BNAB01000001">
    <property type="protein sequence ID" value="GHD98498.1"/>
    <property type="molecule type" value="Genomic_DNA"/>
</dbReference>
<comment type="similarity">
    <text evidence="1">Belongs to the sigma-70 factor family. ECF subfamily.</text>
</comment>
<dbReference type="GO" id="GO:0003677">
    <property type="term" value="F:DNA binding"/>
    <property type="evidence" value="ECO:0007669"/>
    <property type="project" value="InterPro"/>
</dbReference>
<dbReference type="Gene3D" id="1.10.10.10">
    <property type="entry name" value="Winged helix-like DNA-binding domain superfamily/Winged helix DNA-binding domain"/>
    <property type="match status" value="1"/>
</dbReference>
<dbReference type="CDD" id="cd06171">
    <property type="entry name" value="Sigma70_r4"/>
    <property type="match status" value="1"/>
</dbReference>
<sequence length="199" mass="21297">MGDGEGDERALVQALVAGERAAFEQLFHRHNAALVRVAAGIVQSRATAEEVAQDAWVAVLRNIAGFEGRSSLAGWIFTILVNKARTRAARDGRVVSFDDGGEENSLAAAFDGRGRWKDMPALWEEVTPERIIAGRSVMAHVTAAIDALPAGQRAVLVLRAQEGLAAAEVCEILGISEGNVRVLLHRARLAVRAALDEVL</sequence>
<dbReference type="InterPro" id="IPR013324">
    <property type="entry name" value="RNA_pol_sigma_r3/r4-like"/>
</dbReference>
<gene>
    <name evidence="7" type="ORF">GCM10008024_02250</name>
    <name evidence="8" type="ORF">SAMN05444006_101322</name>
</gene>
<organism evidence="7 10">
    <name type="scientific">Allgaiera indica</name>
    <dbReference type="NCBI Taxonomy" id="765699"/>
    <lineage>
        <taxon>Bacteria</taxon>
        <taxon>Pseudomonadati</taxon>
        <taxon>Pseudomonadota</taxon>
        <taxon>Alphaproteobacteria</taxon>
        <taxon>Rhodobacterales</taxon>
        <taxon>Paracoccaceae</taxon>
        <taxon>Allgaiera</taxon>
    </lineage>
</organism>
<evidence type="ECO:0000256" key="4">
    <source>
        <dbReference type="ARBA" id="ARBA00023163"/>
    </source>
</evidence>
<dbReference type="Proteomes" id="UP000199541">
    <property type="component" value="Unassembled WGS sequence"/>
</dbReference>
<reference evidence="8 9" key="2">
    <citation type="submission" date="2016-10" db="EMBL/GenBank/DDBJ databases">
        <authorList>
            <person name="Varghese N."/>
            <person name="Submissions S."/>
        </authorList>
    </citation>
    <scope>NUCLEOTIDE SEQUENCE [LARGE SCALE GENOMIC DNA]</scope>
    <source>
        <strain evidence="8 9">DSM 24802</strain>
    </source>
</reference>
<protein>
    <submittedName>
        <fullName evidence="7">DNA-directed RNA polymerase sigma-70 factor</fullName>
    </submittedName>
    <submittedName>
        <fullName evidence="8">RNA polymerase sigma-70 factor, ECF subfamily</fullName>
    </submittedName>
</protein>
<comment type="caution">
    <text evidence="7">The sequence shown here is derived from an EMBL/GenBank/DDBJ whole genome shotgun (WGS) entry which is preliminary data.</text>
</comment>
<dbReference type="SUPFAM" id="SSF88946">
    <property type="entry name" value="Sigma2 domain of RNA polymerase sigma factors"/>
    <property type="match status" value="1"/>
</dbReference>
<evidence type="ECO:0000256" key="3">
    <source>
        <dbReference type="ARBA" id="ARBA00023082"/>
    </source>
</evidence>
<dbReference type="InterPro" id="IPR013249">
    <property type="entry name" value="RNA_pol_sigma70_r4_t2"/>
</dbReference>
<dbReference type="PANTHER" id="PTHR43133:SF53">
    <property type="entry name" value="ECF RNA POLYMERASE SIGMA-E FACTOR"/>
    <property type="match status" value="1"/>
</dbReference>
<dbReference type="RefSeq" id="WP_035837309.1">
    <property type="nucleotide sequence ID" value="NZ_BNAB01000001.1"/>
</dbReference>
<feature type="domain" description="RNA polymerase sigma-70 region 2" evidence="5">
    <location>
        <begin position="26"/>
        <end position="93"/>
    </location>
</feature>
<evidence type="ECO:0000313" key="10">
    <source>
        <dbReference type="Proteomes" id="UP000634647"/>
    </source>
</evidence>
<evidence type="ECO:0000259" key="5">
    <source>
        <dbReference type="Pfam" id="PF04542"/>
    </source>
</evidence>
<dbReference type="GO" id="GO:0016987">
    <property type="term" value="F:sigma factor activity"/>
    <property type="evidence" value="ECO:0007669"/>
    <property type="project" value="UniProtKB-KW"/>
</dbReference>
<reference evidence="7" key="1">
    <citation type="journal article" date="2014" name="Int. J. Syst. Evol. Microbiol.">
        <title>Complete genome sequence of Corynebacterium casei LMG S-19264T (=DSM 44701T), isolated from a smear-ripened cheese.</title>
        <authorList>
            <consortium name="US DOE Joint Genome Institute (JGI-PGF)"/>
            <person name="Walter F."/>
            <person name="Albersmeier A."/>
            <person name="Kalinowski J."/>
            <person name="Ruckert C."/>
        </authorList>
    </citation>
    <scope>NUCLEOTIDE SEQUENCE</scope>
    <source>
        <strain evidence="7">CGMCC 1.10859</strain>
    </source>
</reference>
<name>A0AAN4ZYP6_9RHOB</name>
<proteinExistence type="inferred from homology"/>
<dbReference type="AlphaFoldDB" id="A0AAN4ZYP6"/>
<dbReference type="InterPro" id="IPR007627">
    <property type="entry name" value="RNA_pol_sigma70_r2"/>
</dbReference>
<dbReference type="InterPro" id="IPR014284">
    <property type="entry name" value="RNA_pol_sigma-70_dom"/>
</dbReference>
<evidence type="ECO:0000259" key="6">
    <source>
        <dbReference type="Pfam" id="PF08281"/>
    </source>
</evidence>
<feature type="domain" description="RNA polymerase sigma factor 70 region 4 type 2" evidence="6">
    <location>
        <begin position="142"/>
        <end position="190"/>
    </location>
</feature>
<dbReference type="InterPro" id="IPR039425">
    <property type="entry name" value="RNA_pol_sigma-70-like"/>
</dbReference>
<dbReference type="Proteomes" id="UP000634647">
    <property type="component" value="Unassembled WGS sequence"/>
</dbReference>
<keyword evidence="7" id="KW-0240">DNA-directed RNA polymerase</keyword>
<evidence type="ECO:0000313" key="8">
    <source>
        <dbReference type="EMBL" id="SDW12433.1"/>
    </source>
</evidence>
<evidence type="ECO:0000256" key="1">
    <source>
        <dbReference type="ARBA" id="ARBA00010641"/>
    </source>
</evidence>
<evidence type="ECO:0000313" key="7">
    <source>
        <dbReference type="EMBL" id="GHD98498.1"/>
    </source>
</evidence>
<keyword evidence="9" id="KW-1185">Reference proteome</keyword>
<dbReference type="NCBIfam" id="TIGR02937">
    <property type="entry name" value="sigma70-ECF"/>
    <property type="match status" value="1"/>
</dbReference>
<keyword evidence="3" id="KW-0731">Sigma factor</keyword>
<dbReference type="PANTHER" id="PTHR43133">
    <property type="entry name" value="RNA POLYMERASE ECF-TYPE SIGMA FACTO"/>
    <property type="match status" value="1"/>
</dbReference>
<dbReference type="EMBL" id="FNOB01000001">
    <property type="protein sequence ID" value="SDW12433.1"/>
    <property type="molecule type" value="Genomic_DNA"/>
</dbReference>
<dbReference type="SUPFAM" id="SSF88659">
    <property type="entry name" value="Sigma3 and sigma4 domains of RNA polymerase sigma factors"/>
    <property type="match status" value="1"/>
</dbReference>
<evidence type="ECO:0000256" key="2">
    <source>
        <dbReference type="ARBA" id="ARBA00023015"/>
    </source>
</evidence>